<keyword evidence="3" id="KW-1185">Reference proteome</keyword>
<feature type="compositionally biased region" description="Basic and acidic residues" evidence="1">
    <location>
        <begin position="51"/>
        <end position="68"/>
    </location>
</feature>
<proteinExistence type="predicted"/>
<feature type="region of interest" description="Disordered" evidence="1">
    <location>
        <begin position="1"/>
        <end position="68"/>
    </location>
</feature>
<evidence type="ECO:0000256" key="1">
    <source>
        <dbReference type="SAM" id="MobiDB-lite"/>
    </source>
</evidence>
<dbReference type="EMBL" id="JAHYIQ010000019">
    <property type="protein sequence ID" value="KAK1124163.1"/>
    <property type="molecule type" value="Genomic_DNA"/>
</dbReference>
<feature type="compositionally biased region" description="Gly residues" evidence="1">
    <location>
        <begin position="19"/>
        <end position="29"/>
    </location>
</feature>
<comment type="caution">
    <text evidence="2">The sequence shown here is derived from an EMBL/GenBank/DDBJ whole genome shotgun (WGS) entry which is preliminary data.</text>
</comment>
<evidence type="ECO:0000313" key="2">
    <source>
        <dbReference type="EMBL" id="KAK1124163.1"/>
    </source>
</evidence>
<reference evidence="2" key="1">
    <citation type="submission" date="2021-10" db="EMBL/GenBank/DDBJ databases">
        <title>Melipona bicolor Genome sequencing and assembly.</title>
        <authorList>
            <person name="Araujo N.S."/>
            <person name="Arias M.C."/>
        </authorList>
    </citation>
    <scope>NUCLEOTIDE SEQUENCE</scope>
    <source>
        <strain evidence="2">USP_2M_L1-L4_2017</strain>
        <tissue evidence="2">Whole body</tissue>
    </source>
</reference>
<gene>
    <name evidence="2" type="ORF">K0M31_007187</name>
</gene>
<organism evidence="2 3">
    <name type="scientific">Melipona bicolor</name>
    <dbReference type="NCBI Taxonomy" id="60889"/>
    <lineage>
        <taxon>Eukaryota</taxon>
        <taxon>Metazoa</taxon>
        <taxon>Ecdysozoa</taxon>
        <taxon>Arthropoda</taxon>
        <taxon>Hexapoda</taxon>
        <taxon>Insecta</taxon>
        <taxon>Pterygota</taxon>
        <taxon>Neoptera</taxon>
        <taxon>Endopterygota</taxon>
        <taxon>Hymenoptera</taxon>
        <taxon>Apocrita</taxon>
        <taxon>Aculeata</taxon>
        <taxon>Apoidea</taxon>
        <taxon>Anthophila</taxon>
        <taxon>Apidae</taxon>
        <taxon>Melipona</taxon>
    </lineage>
</organism>
<protein>
    <submittedName>
        <fullName evidence="2">Uncharacterized protein</fullName>
    </submittedName>
</protein>
<feature type="compositionally biased region" description="Basic and acidic residues" evidence="1">
    <location>
        <begin position="32"/>
        <end position="42"/>
    </location>
</feature>
<sequence length="68" mass="7353">MRLATTMKNSRRLRIRSGRGVGEQGGAPGAEGAREQKEDRSRGGGRGKGKFGQDQRDSKEKRVSAASH</sequence>
<evidence type="ECO:0000313" key="3">
    <source>
        <dbReference type="Proteomes" id="UP001177670"/>
    </source>
</evidence>
<accession>A0AA40FRT9</accession>
<name>A0AA40FRT9_9HYME</name>
<dbReference type="AlphaFoldDB" id="A0AA40FRT9"/>
<dbReference type="Proteomes" id="UP001177670">
    <property type="component" value="Unassembled WGS sequence"/>
</dbReference>